<evidence type="ECO:0000313" key="3">
    <source>
        <dbReference type="Proteomes" id="UP000192472"/>
    </source>
</evidence>
<feature type="chain" id="PRO_5013343298" description="GLPGLI family protein" evidence="1">
    <location>
        <begin position="19"/>
        <end position="139"/>
    </location>
</feature>
<evidence type="ECO:0000313" key="2">
    <source>
        <dbReference type="EMBL" id="SMD31744.1"/>
    </source>
</evidence>
<protein>
    <recommendedName>
        <fullName evidence="4">GLPGLI family protein</fullName>
    </recommendedName>
</protein>
<keyword evidence="3" id="KW-1185">Reference proteome</keyword>
<dbReference type="Proteomes" id="UP000192472">
    <property type="component" value="Unassembled WGS sequence"/>
</dbReference>
<accession>A0A1W2G5D9</accession>
<feature type="signal peptide" evidence="1">
    <location>
        <begin position="1"/>
        <end position="18"/>
    </location>
</feature>
<reference evidence="2 3" key="1">
    <citation type="submission" date="2017-04" db="EMBL/GenBank/DDBJ databases">
        <authorList>
            <person name="Afonso C.L."/>
            <person name="Miller P.J."/>
            <person name="Scott M.A."/>
            <person name="Spackman E."/>
            <person name="Goraichik I."/>
            <person name="Dimitrov K.M."/>
            <person name="Suarez D.L."/>
            <person name="Swayne D.E."/>
        </authorList>
    </citation>
    <scope>NUCLEOTIDE SEQUENCE [LARGE SCALE GENOMIC DNA]</scope>
    <source>
        <strain evidence="2 3">DSM 26133</strain>
    </source>
</reference>
<evidence type="ECO:0000256" key="1">
    <source>
        <dbReference type="SAM" id="SignalP"/>
    </source>
</evidence>
<dbReference type="STRING" id="692418.SAMN04488029_0080"/>
<dbReference type="EMBL" id="FWYF01000001">
    <property type="protein sequence ID" value="SMD31744.1"/>
    <property type="molecule type" value="Genomic_DNA"/>
</dbReference>
<keyword evidence="1" id="KW-0732">Signal</keyword>
<dbReference type="AlphaFoldDB" id="A0A1W2G5D9"/>
<gene>
    <name evidence="2" type="ORF">SAMN04488029_0080</name>
</gene>
<proteinExistence type="predicted"/>
<evidence type="ECO:0008006" key="4">
    <source>
        <dbReference type="Google" id="ProtNLM"/>
    </source>
</evidence>
<dbReference type="OrthoDB" id="1446480at2"/>
<name>A0A1W2G5D9_REIFA</name>
<dbReference type="RefSeq" id="WP_084370444.1">
    <property type="nucleotide sequence ID" value="NZ_FWYF01000001.1"/>
</dbReference>
<sequence>MKIRVLSFFLLLSISAHAQIDTIVKIEFQSLSRGYYEHISITEDSLVVRKNENRSAEESVNKRALSKKEWKSLLKEFNHVNLESLPVLESPTMKRAYDGARHSSLKVYSTKSFYEHLFDDDNPHTKLQPVMKCIRSIAN</sequence>
<organism evidence="2 3">
    <name type="scientific">Reichenbachiella faecimaris</name>
    <dbReference type="NCBI Taxonomy" id="692418"/>
    <lineage>
        <taxon>Bacteria</taxon>
        <taxon>Pseudomonadati</taxon>
        <taxon>Bacteroidota</taxon>
        <taxon>Cytophagia</taxon>
        <taxon>Cytophagales</taxon>
        <taxon>Reichenbachiellaceae</taxon>
        <taxon>Reichenbachiella</taxon>
    </lineage>
</organism>